<keyword evidence="3" id="KW-1185">Reference proteome</keyword>
<feature type="region of interest" description="Disordered" evidence="1">
    <location>
        <begin position="344"/>
        <end position="364"/>
    </location>
</feature>
<dbReference type="KEGG" id="shr:100920017"/>
<dbReference type="Ensembl" id="ENSSHAT00000048130.1">
    <property type="protein sequence ID" value="ENSSHAP00000042044.1"/>
    <property type="gene ID" value="ENSSHAG00000022497.1"/>
</dbReference>
<dbReference type="PANTHER" id="PTHR35825:SF2">
    <property type="entry name" value="CASEIN KINASE II SUBUNIT ALPHA'-INTERACTING PROTEIN"/>
    <property type="match status" value="1"/>
</dbReference>
<feature type="region of interest" description="Disordered" evidence="1">
    <location>
        <begin position="922"/>
        <end position="945"/>
    </location>
</feature>
<dbReference type="PANTHER" id="PTHR35825">
    <property type="entry name" value="CASEIN KINASE II SUBUNIT ALPHA PRIME-INTERACTING PROTEIN"/>
    <property type="match status" value="1"/>
</dbReference>
<accession>A0A7N4PUA1</accession>
<dbReference type="RefSeq" id="XP_023354864.1">
    <property type="nucleotide sequence ID" value="XM_023499096.2"/>
</dbReference>
<sequence>MRRKRHGLFPNAADLVHFPRKAFFKEETPVPVPCPPHWISPLWEQEYHSKAEQIPYFKHEARNSQPLFHPCHKSKSVPSHCPKKPSTASPMSCVDTRADPFLYLNHQDGNKTSLPRKHHTANQPKPDCKSKVTTVPLISTKHHLISPLLNSKYQHETPLDSNHKMEAATSPNHLPKIFADFDHLHEDHLSQQFPSSKYHQAELSFTGNRTKAVKRNKTFSKHQATAAHKPVKSTHSLEVFPRPRLQDRVLTTKKHPTGGPLPFCPDRWSKTISFKTSDLDYWVHAKTFKVFQPSHDVRETVSLLRCIDNRSKDPSRLLSDLNGKTRATTACPPCPQHWTIATALPSPAPKHQTNTTPTPSKDFKPLEVPSSCLEDLHAKTSPSLFREAPLGPDYKTKDPSGLSLFSEHQAAPIIIPICSSLYIKEAQDSQHEDTALLFPSHQKSTLAGSDVQVTPLQYGPGLDIQRAQSLVHHQDSEVIGSQDSWDEVLKDSNPGAPAPQSPNHVGITPVNLDLSVSQSKPDYRATLPLSCELKAIDLCRNEHMSEPTASAPNNPQTTPPTEDDNQDTSQVDSNSAQRLKQPNSDCRATYSPSPENHQTENVQNCHKQFTPQDKLDQRETKPSGGDHQPIVLTDQDHKDKFSIDIKPQNKTDQIHWEVFPLDIEQKYVNPSCPNLQITCSTTHDFKDMAVPGPDVLTQAKSEQQKMSPEIDQGPASMGQIEWEASPQRIIDPNYLMMPFDPEYQTFPASPRVLIPHDLYHQVEGTLDANVHEILQTEQIMFMFQKEQECNHQVMTTEDLSHKAVFLPDFDFHNKDLIEPEVILPIPRLLHNDQQTENALNSNLQVSIQTQEDFWQAVPIGAGNSVITIEIWDHELTSILGPDPDHRAIHPLSPDFQIIPPLTTGHQEDTVPDANDEVSKVQLKQDSQGAISPKDYQDSYVPSQDKGATPSLIVELHKVTLSGLNSQDNLQSIPNHQSEADTEIMTPSNLYHSAKMLVDPEQVTPPSSSNPPFVFPLSIENQNEAKLDVSDTESMVPSLDEEKTTPPTPVHRAQILSGPKYPNEALTAYDCHYEAELSSENPDEVQLRLQHQTFSKKKRQTFWYLNYIKPYTVEGGDVSEKIIDEIINSIPQDEIKNDICRQIILQKIKKASTPHCSDQCIPLDYPVCLICVSWIPNGCPHVWGMKYPCEAQLLVIPMPLSNSEGQINVKFILQVKHAAKCSIFTLPYSYYDFQGPLTHPLNSPVSSPKKLELPKPVKGKWLGFIPGKKLQPEERTLPIIQRPHIGKTSIKKDDRREEATSKEHRTFLRSILDMFQKKQRRN</sequence>
<dbReference type="InterPro" id="IPR038954">
    <property type="entry name" value="CSNKA2IP"/>
</dbReference>
<feature type="region of interest" description="Disordered" evidence="1">
    <location>
        <begin position="487"/>
        <end position="509"/>
    </location>
</feature>
<evidence type="ECO:0000256" key="1">
    <source>
        <dbReference type="SAM" id="MobiDB-lite"/>
    </source>
</evidence>
<protein>
    <submittedName>
        <fullName evidence="2">Uncharacterized protein</fullName>
    </submittedName>
</protein>
<proteinExistence type="predicted"/>
<feature type="region of interest" description="Disordered" evidence="1">
    <location>
        <begin position="545"/>
        <end position="605"/>
    </location>
</feature>
<reference evidence="2" key="2">
    <citation type="submission" date="2025-08" db="UniProtKB">
        <authorList>
            <consortium name="Ensembl"/>
        </authorList>
    </citation>
    <scope>IDENTIFICATION</scope>
</reference>
<name>A0A7N4PUA1_SARHA</name>
<evidence type="ECO:0000313" key="2">
    <source>
        <dbReference type="Ensembl" id="ENSSHAP00000042044.1"/>
    </source>
</evidence>
<dbReference type="Proteomes" id="UP000007648">
    <property type="component" value="Unassembled WGS sequence"/>
</dbReference>
<evidence type="ECO:0000313" key="3">
    <source>
        <dbReference type="Proteomes" id="UP000007648"/>
    </source>
</evidence>
<reference evidence="2" key="3">
    <citation type="submission" date="2025-09" db="UniProtKB">
        <authorList>
            <consortium name="Ensembl"/>
        </authorList>
    </citation>
    <scope>IDENTIFICATION</scope>
</reference>
<feature type="compositionally biased region" description="Polar residues" evidence="1">
    <location>
        <begin position="547"/>
        <end position="560"/>
    </location>
</feature>
<dbReference type="InParanoid" id="A0A7N4PUA1"/>
<dbReference type="OrthoDB" id="10463807at2759"/>
<gene>
    <name evidence="2" type="primary">LOC100920017</name>
</gene>
<feature type="region of interest" description="Disordered" evidence="1">
    <location>
        <begin position="613"/>
        <end position="632"/>
    </location>
</feature>
<dbReference type="GeneTree" id="ENSGT00940000166717"/>
<feature type="region of interest" description="Disordered" evidence="1">
    <location>
        <begin position="109"/>
        <end position="130"/>
    </location>
</feature>
<dbReference type="GeneID" id="100920017"/>
<feature type="compositionally biased region" description="Polar residues" evidence="1">
    <location>
        <begin position="567"/>
        <end position="605"/>
    </location>
</feature>
<reference evidence="2 3" key="1">
    <citation type="journal article" date="2011" name="Proc. Natl. Acad. Sci. U.S.A.">
        <title>Genetic diversity and population structure of the endangered marsupial Sarcophilus harrisii (Tasmanian devil).</title>
        <authorList>
            <person name="Miller W."/>
            <person name="Hayes V.M."/>
            <person name="Ratan A."/>
            <person name="Petersen D.C."/>
            <person name="Wittekindt N.E."/>
            <person name="Miller J."/>
            <person name="Walenz B."/>
            <person name="Knight J."/>
            <person name="Qi J."/>
            <person name="Zhao F."/>
            <person name="Wang Q."/>
            <person name="Bedoya-Reina O.C."/>
            <person name="Katiyar N."/>
            <person name="Tomsho L.P."/>
            <person name="Kasson L.M."/>
            <person name="Hardie R.A."/>
            <person name="Woodbridge P."/>
            <person name="Tindall E.A."/>
            <person name="Bertelsen M.F."/>
            <person name="Dixon D."/>
            <person name="Pyecroft S."/>
            <person name="Helgen K.M."/>
            <person name="Lesk A.M."/>
            <person name="Pringle T.H."/>
            <person name="Patterson N."/>
            <person name="Zhang Y."/>
            <person name="Kreiss A."/>
            <person name="Woods G.M."/>
            <person name="Jones M.E."/>
            <person name="Schuster S.C."/>
        </authorList>
    </citation>
    <scope>NUCLEOTIDE SEQUENCE [LARGE SCALE GENOMIC DNA]</scope>
</reference>
<organism evidence="2 3">
    <name type="scientific">Sarcophilus harrisii</name>
    <name type="common">Tasmanian devil</name>
    <name type="synonym">Sarcophilus laniarius</name>
    <dbReference type="NCBI Taxonomy" id="9305"/>
    <lineage>
        <taxon>Eukaryota</taxon>
        <taxon>Metazoa</taxon>
        <taxon>Chordata</taxon>
        <taxon>Craniata</taxon>
        <taxon>Vertebrata</taxon>
        <taxon>Euteleostomi</taxon>
        <taxon>Mammalia</taxon>
        <taxon>Metatheria</taxon>
        <taxon>Dasyuromorphia</taxon>
        <taxon>Dasyuridae</taxon>
        <taxon>Sarcophilus</taxon>
    </lineage>
</organism>